<dbReference type="KEGG" id="pbs:Plabr_0714"/>
<gene>
    <name evidence="2" type="ordered locus">Plabr_0714</name>
</gene>
<evidence type="ECO:0000256" key="1">
    <source>
        <dbReference type="SAM" id="Phobius"/>
    </source>
</evidence>
<proteinExistence type="predicted"/>
<protein>
    <submittedName>
        <fullName evidence="2">Uncharacterized protein</fullName>
    </submittedName>
</protein>
<feature type="transmembrane region" description="Helical" evidence="1">
    <location>
        <begin position="33"/>
        <end position="50"/>
    </location>
</feature>
<organism evidence="2 3">
    <name type="scientific">Rubinisphaera brasiliensis (strain ATCC 49424 / DSM 5305 / JCM 21570 / IAM 15109 / NBRC 103401 / IFAM 1448)</name>
    <name type="common">Planctomyces brasiliensis</name>
    <dbReference type="NCBI Taxonomy" id="756272"/>
    <lineage>
        <taxon>Bacteria</taxon>
        <taxon>Pseudomonadati</taxon>
        <taxon>Planctomycetota</taxon>
        <taxon>Planctomycetia</taxon>
        <taxon>Planctomycetales</taxon>
        <taxon>Planctomycetaceae</taxon>
        <taxon>Rubinisphaera</taxon>
    </lineage>
</organism>
<dbReference type="Proteomes" id="UP000006860">
    <property type="component" value="Chromosome"/>
</dbReference>
<dbReference type="HOGENOM" id="CLU_1331113_0_0_0"/>
<keyword evidence="1" id="KW-0472">Membrane</keyword>
<evidence type="ECO:0000313" key="2">
    <source>
        <dbReference type="EMBL" id="ADY58341.1"/>
    </source>
</evidence>
<name>F0SGQ6_RUBBR</name>
<keyword evidence="3" id="KW-1185">Reference proteome</keyword>
<keyword evidence="1" id="KW-0812">Transmembrane</keyword>
<keyword evidence="1" id="KW-1133">Transmembrane helix</keyword>
<reference evidence="3" key="1">
    <citation type="submission" date="2011-02" db="EMBL/GenBank/DDBJ databases">
        <title>The complete genome of Planctomyces brasiliensis DSM 5305.</title>
        <authorList>
            <person name="Lucas S."/>
            <person name="Copeland A."/>
            <person name="Lapidus A."/>
            <person name="Bruce D."/>
            <person name="Goodwin L."/>
            <person name="Pitluck S."/>
            <person name="Kyrpides N."/>
            <person name="Mavromatis K."/>
            <person name="Pagani I."/>
            <person name="Ivanova N."/>
            <person name="Ovchinnikova G."/>
            <person name="Lu M."/>
            <person name="Detter J.C."/>
            <person name="Han C."/>
            <person name="Land M."/>
            <person name="Hauser L."/>
            <person name="Markowitz V."/>
            <person name="Cheng J.-F."/>
            <person name="Hugenholtz P."/>
            <person name="Woyke T."/>
            <person name="Wu D."/>
            <person name="Tindall B."/>
            <person name="Pomrenke H.G."/>
            <person name="Brambilla E."/>
            <person name="Klenk H.-P."/>
            <person name="Eisen J.A."/>
        </authorList>
    </citation>
    <scope>NUCLEOTIDE SEQUENCE [LARGE SCALE GENOMIC DNA]</scope>
    <source>
        <strain evidence="3">ATCC 49424 / DSM 5305 / JCM 21570 / NBRC 103401 / IFAM 1448</strain>
    </source>
</reference>
<accession>F0SGQ6</accession>
<dbReference type="EMBL" id="CP002546">
    <property type="protein sequence ID" value="ADY58341.1"/>
    <property type="molecule type" value="Genomic_DNA"/>
</dbReference>
<evidence type="ECO:0000313" key="3">
    <source>
        <dbReference type="Proteomes" id="UP000006860"/>
    </source>
</evidence>
<dbReference type="AlphaFoldDB" id="F0SGQ6"/>
<dbReference type="STRING" id="756272.Plabr_0714"/>
<sequence>MCDTDSSRTNTTDTHRRPLLRLSLLSRLATPKILLGVLFFCMTIHLLLLVRQHRKITTLIQYAQIHDSLDITCELSLPAFLAEPTEKWGIRLHAFERIRSVTVDFDSLPHSVSRDILGLDKLTFLRFSSSTNNYEALMHMLRNNRDLSGLQIAGTDFSAAPTSGTPNPLRMGTLDSIHIINSTVRHDFFSAIAENSRLRSCLKNRV</sequence>